<reference evidence="2" key="2">
    <citation type="submission" date="2019-10" db="EMBL/GenBank/DDBJ databases">
        <authorList>
            <consortium name="NCBI Genome Project"/>
        </authorList>
    </citation>
    <scope>NUCLEOTIDE SEQUENCE</scope>
    <source>
        <strain evidence="2">NI907</strain>
    </source>
</reference>
<reference evidence="2" key="3">
    <citation type="submission" date="2025-08" db="UniProtKB">
        <authorList>
            <consortium name="RefSeq"/>
        </authorList>
    </citation>
    <scope>IDENTIFICATION</scope>
    <source>
        <strain evidence="2">NI907</strain>
    </source>
</reference>
<dbReference type="AlphaFoldDB" id="A0A6P8B693"/>
<name>A0A6P8B693_PYRGI</name>
<dbReference type="SUPFAM" id="SSF48403">
    <property type="entry name" value="Ankyrin repeat"/>
    <property type="match status" value="1"/>
</dbReference>
<accession>A0A6P8B693</accession>
<dbReference type="Proteomes" id="UP000515153">
    <property type="component" value="Chromosome I"/>
</dbReference>
<protein>
    <submittedName>
        <fullName evidence="2">Uncharacterized protein</fullName>
    </submittedName>
</protein>
<proteinExistence type="predicted"/>
<organism evidence="1 2">
    <name type="scientific">Pyricularia grisea</name>
    <name type="common">Crabgrass-specific blast fungus</name>
    <name type="synonym">Magnaporthe grisea</name>
    <dbReference type="NCBI Taxonomy" id="148305"/>
    <lineage>
        <taxon>Eukaryota</taxon>
        <taxon>Fungi</taxon>
        <taxon>Dikarya</taxon>
        <taxon>Ascomycota</taxon>
        <taxon>Pezizomycotina</taxon>
        <taxon>Sordariomycetes</taxon>
        <taxon>Sordariomycetidae</taxon>
        <taxon>Magnaporthales</taxon>
        <taxon>Pyriculariaceae</taxon>
        <taxon>Pyricularia</taxon>
    </lineage>
</organism>
<dbReference type="KEGG" id="pgri:PgNI_06534"/>
<keyword evidence="1" id="KW-1185">Reference proteome</keyword>
<reference evidence="1 2" key="1">
    <citation type="journal article" date="2019" name="Mol. Biol. Evol.">
        <title>Blast fungal genomes show frequent chromosomal changes, gene gains and losses, and effector gene turnover.</title>
        <authorList>
            <person name="Gomez Luciano L.B."/>
            <person name="Jason Tsai I."/>
            <person name="Chuma I."/>
            <person name="Tosa Y."/>
            <person name="Chen Y.H."/>
            <person name="Li J.Y."/>
            <person name="Li M.Y."/>
            <person name="Jade Lu M.Y."/>
            <person name="Nakayashiki H."/>
            <person name="Li W.H."/>
        </authorList>
    </citation>
    <scope>NUCLEOTIDE SEQUENCE [LARGE SCALE GENOMIC DNA]</scope>
    <source>
        <strain evidence="1 2">NI907</strain>
    </source>
</reference>
<dbReference type="GeneID" id="41961466"/>
<gene>
    <name evidence="2" type="ORF">PgNI_06534</name>
</gene>
<dbReference type="RefSeq" id="XP_030982529.1">
    <property type="nucleotide sequence ID" value="XM_031126557.1"/>
</dbReference>
<evidence type="ECO:0000313" key="2">
    <source>
        <dbReference type="RefSeq" id="XP_030982529.1"/>
    </source>
</evidence>
<sequence>MARILFTSMGGRCSPYDRAIHMGNAAILRLFSSSSYTPAKLSSFTSSGDLRIELAICGRYLDVIKYLVCEMKVDVNTVDMNECTALHLAVNHDNEDAARTLL</sequence>
<dbReference type="Pfam" id="PF12796">
    <property type="entry name" value="Ank_2"/>
    <property type="match status" value="1"/>
</dbReference>
<evidence type="ECO:0000313" key="1">
    <source>
        <dbReference type="Proteomes" id="UP000515153"/>
    </source>
</evidence>
<dbReference type="InterPro" id="IPR002110">
    <property type="entry name" value="Ankyrin_rpt"/>
</dbReference>
<dbReference type="Gene3D" id="1.25.40.20">
    <property type="entry name" value="Ankyrin repeat-containing domain"/>
    <property type="match status" value="1"/>
</dbReference>
<dbReference type="InterPro" id="IPR036770">
    <property type="entry name" value="Ankyrin_rpt-contain_sf"/>
</dbReference>